<proteinExistence type="predicted"/>
<feature type="compositionally biased region" description="Basic and acidic residues" evidence="1">
    <location>
        <begin position="1"/>
        <end position="11"/>
    </location>
</feature>
<dbReference type="GeneID" id="84590347"/>
<feature type="region of interest" description="Disordered" evidence="1">
    <location>
        <begin position="1"/>
        <end position="39"/>
    </location>
</feature>
<sequence>MPLNSSRKELKTTACRSSRRIRDGQSRPDTSSALLPCQGGFSGHDRSNAEAQVWIGSVSDLACDPMTTKVLSEARTPLTSFHLMPSGPDALAMHILLVVVRCLAIDLDRMGEVIMVMCPTLRVSQPAHTLSPALPPGMLSLLLPPPSLLFPIRSDTSMGTQQVAG</sequence>
<evidence type="ECO:0000313" key="2">
    <source>
        <dbReference type="RefSeq" id="XP_059603396.1"/>
    </source>
</evidence>
<dbReference type="RefSeq" id="XP_059603396.1">
    <property type="nucleotide sequence ID" value="XM_059746335.1"/>
</dbReference>
<organism evidence="2">
    <name type="scientific">Aspergillus niger</name>
    <dbReference type="NCBI Taxonomy" id="5061"/>
    <lineage>
        <taxon>Eukaryota</taxon>
        <taxon>Fungi</taxon>
        <taxon>Dikarya</taxon>
        <taxon>Ascomycota</taxon>
        <taxon>Pezizomycotina</taxon>
        <taxon>Eurotiomycetes</taxon>
        <taxon>Eurotiomycetidae</taxon>
        <taxon>Eurotiales</taxon>
        <taxon>Aspergillaceae</taxon>
        <taxon>Aspergillus</taxon>
        <taxon>Aspergillus subgen. Circumdati</taxon>
    </lineage>
</organism>
<evidence type="ECO:0000256" key="1">
    <source>
        <dbReference type="SAM" id="MobiDB-lite"/>
    </source>
</evidence>
<gene>
    <name evidence="2" type="ORF">An02g05960</name>
</gene>
<dbReference type="AlphaFoldDB" id="A0AAJ8E1M7"/>
<reference evidence="2" key="1">
    <citation type="submission" date="2025-02" db="EMBL/GenBank/DDBJ databases">
        <authorList>
            <consortium name="NCBI Genome Project"/>
        </authorList>
    </citation>
    <scope>NUCLEOTIDE SEQUENCE</scope>
</reference>
<dbReference type="VEuPathDB" id="FungiDB:An02g05960"/>
<reference evidence="2" key="2">
    <citation type="submission" date="2025-08" db="UniProtKB">
        <authorList>
            <consortium name="RefSeq"/>
        </authorList>
    </citation>
    <scope>IDENTIFICATION</scope>
</reference>
<name>A0AAJ8E1M7_ASPNG</name>
<dbReference type="KEGG" id="ang:An02g05960"/>
<protein>
    <submittedName>
        <fullName evidence="2">Uncharacterized protein</fullName>
    </submittedName>
</protein>
<accession>A0AAJ8E1M7</accession>